<dbReference type="PRINTS" id="PR00056">
    <property type="entry name" value="HSFDOMAIN"/>
</dbReference>
<dbReference type="AlphaFoldDB" id="A0A316Z4C8"/>
<dbReference type="Proteomes" id="UP000245946">
    <property type="component" value="Unassembled WGS sequence"/>
</dbReference>
<feature type="compositionally biased region" description="Low complexity" evidence="9">
    <location>
        <begin position="465"/>
        <end position="478"/>
    </location>
</feature>
<evidence type="ECO:0000256" key="2">
    <source>
        <dbReference type="ARBA" id="ARBA00006403"/>
    </source>
</evidence>
<dbReference type="GO" id="GO:0005634">
    <property type="term" value="C:nucleus"/>
    <property type="evidence" value="ECO:0007669"/>
    <property type="project" value="UniProtKB-SubCell"/>
</dbReference>
<feature type="region of interest" description="Disordered" evidence="9">
    <location>
        <begin position="270"/>
        <end position="307"/>
    </location>
</feature>
<feature type="domain" description="HSF-type DNA-binding" evidence="10">
    <location>
        <begin position="162"/>
        <end position="269"/>
    </location>
</feature>
<evidence type="ECO:0000256" key="3">
    <source>
        <dbReference type="ARBA" id="ARBA00023015"/>
    </source>
</evidence>
<evidence type="ECO:0000313" key="11">
    <source>
        <dbReference type="EMBL" id="PWN96411.1"/>
    </source>
</evidence>
<evidence type="ECO:0000256" key="7">
    <source>
        <dbReference type="ARBA" id="ARBA00062171"/>
    </source>
</evidence>
<feature type="compositionally biased region" description="Pro residues" evidence="9">
    <location>
        <begin position="97"/>
        <end position="108"/>
    </location>
</feature>
<comment type="subunit">
    <text evidence="7">Homotrimer. Homotrimerization increases the affinity of HSF1 to DNA. Interacts with transcriptional coregulator SSA1 on chromatin.</text>
</comment>
<feature type="region of interest" description="Disordered" evidence="9">
    <location>
        <begin position="541"/>
        <end position="563"/>
    </location>
</feature>
<evidence type="ECO:0000256" key="9">
    <source>
        <dbReference type="SAM" id="MobiDB-lite"/>
    </source>
</evidence>
<keyword evidence="12" id="KW-1185">Reference proteome</keyword>
<dbReference type="SUPFAM" id="SSF46785">
    <property type="entry name" value="Winged helix' DNA-binding domain"/>
    <property type="match status" value="1"/>
</dbReference>
<feature type="compositionally biased region" description="Basic and acidic residues" evidence="9">
    <location>
        <begin position="286"/>
        <end position="296"/>
    </location>
</feature>
<evidence type="ECO:0000256" key="5">
    <source>
        <dbReference type="ARBA" id="ARBA00023163"/>
    </source>
</evidence>
<feature type="compositionally biased region" description="Low complexity" evidence="9">
    <location>
        <begin position="644"/>
        <end position="660"/>
    </location>
</feature>
<dbReference type="PANTHER" id="PTHR10015">
    <property type="entry name" value="HEAT SHOCK TRANSCRIPTION FACTOR"/>
    <property type="match status" value="1"/>
</dbReference>
<feature type="region of interest" description="Disordered" evidence="9">
    <location>
        <begin position="632"/>
        <end position="689"/>
    </location>
</feature>
<dbReference type="InterPro" id="IPR036388">
    <property type="entry name" value="WH-like_DNA-bd_sf"/>
</dbReference>
<keyword evidence="4" id="KW-0238">DNA-binding</keyword>
<evidence type="ECO:0000256" key="4">
    <source>
        <dbReference type="ARBA" id="ARBA00023125"/>
    </source>
</evidence>
<feature type="region of interest" description="Disordered" evidence="9">
    <location>
        <begin position="735"/>
        <end position="779"/>
    </location>
</feature>
<dbReference type="FunFam" id="1.10.10.10:FF:000027">
    <property type="entry name" value="Heat shock transcription factor 1"/>
    <property type="match status" value="1"/>
</dbReference>
<dbReference type="RefSeq" id="XP_025596690.1">
    <property type="nucleotide sequence ID" value="XM_025745884.1"/>
</dbReference>
<feature type="compositionally biased region" description="Low complexity" evidence="9">
    <location>
        <begin position="545"/>
        <end position="555"/>
    </location>
</feature>
<dbReference type="PANTHER" id="PTHR10015:SF427">
    <property type="entry name" value="HEAT SHOCK FACTOR PROTEIN"/>
    <property type="match status" value="1"/>
</dbReference>
<feature type="region of interest" description="Disordered" evidence="9">
    <location>
        <begin position="1"/>
        <end position="159"/>
    </location>
</feature>
<organism evidence="11 12">
    <name type="scientific">Tilletiopsis washingtonensis</name>
    <dbReference type="NCBI Taxonomy" id="58919"/>
    <lineage>
        <taxon>Eukaryota</taxon>
        <taxon>Fungi</taxon>
        <taxon>Dikarya</taxon>
        <taxon>Basidiomycota</taxon>
        <taxon>Ustilaginomycotina</taxon>
        <taxon>Exobasidiomycetes</taxon>
        <taxon>Entylomatales</taxon>
        <taxon>Entylomatales incertae sedis</taxon>
        <taxon>Tilletiopsis</taxon>
    </lineage>
</organism>
<feature type="compositionally biased region" description="Low complexity" evidence="9">
    <location>
        <begin position="122"/>
        <end position="141"/>
    </location>
</feature>
<comment type="similarity">
    <text evidence="2 8">Belongs to the HSF family.</text>
</comment>
<keyword evidence="6" id="KW-0539">Nucleus</keyword>
<comment type="subcellular location">
    <subcellularLocation>
        <location evidence="1">Nucleus</location>
    </subcellularLocation>
</comment>
<gene>
    <name evidence="11" type="ORF">FA09DRAFT_88336</name>
</gene>
<feature type="compositionally biased region" description="Basic and acidic residues" evidence="9">
    <location>
        <begin position="903"/>
        <end position="915"/>
    </location>
</feature>
<evidence type="ECO:0000256" key="1">
    <source>
        <dbReference type="ARBA" id="ARBA00004123"/>
    </source>
</evidence>
<dbReference type="GO" id="GO:0043565">
    <property type="term" value="F:sequence-specific DNA binding"/>
    <property type="evidence" value="ECO:0007669"/>
    <property type="project" value="InterPro"/>
</dbReference>
<name>A0A316Z4C8_9BASI</name>
<keyword evidence="5" id="KW-0804">Transcription</keyword>
<keyword evidence="3" id="KW-0805">Transcription regulation</keyword>
<dbReference type="GO" id="GO:0003700">
    <property type="term" value="F:DNA-binding transcription factor activity"/>
    <property type="evidence" value="ECO:0007669"/>
    <property type="project" value="InterPro"/>
</dbReference>
<accession>A0A316Z4C8</accession>
<dbReference type="STRING" id="58919.A0A316Z4C8"/>
<feature type="compositionally biased region" description="Polar residues" evidence="9">
    <location>
        <begin position="749"/>
        <end position="768"/>
    </location>
</feature>
<feature type="compositionally biased region" description="Gly residues" evidence="9">
    <location>
        <begin position="1"/>
        <end position="10"/>
    </location>
</feature>
<dbReference type="OrthoDB" id="60033at2759"/>
<evidence type="ECO:0000313" key="12">
    <source>
        <dbReference type="Proteomes" id="UP000245946"/>
    </source>
</evidence>
<protein>
    <recommendedName>
        <fullName evidence="10">HSF-type DNA-binding domain-containing protein</fullName>
    </recommendedName>
</protein>
<dbReference type="EMBL" id="KZ819299">
    <property type="protein sequence ID" value="PWN96411.1"/>
    <property type="molecule type" value="Genomic_DNA"/>
</dbReference>
<feature type="compositionally biased region" description="Low complexity" evidence="9">
    <location>
        <begin position="11"/>
        <end position="38"/>
    </location>
</feature>
<evidence type="ECO:0000256" key="8">
    <source>
        <dbReference type="RuleBase" id="RU004020"/>
    </source>
</evidence>
<dbReference type="SMART" id="SM00415">
    <property type="entry name" value="HSF"/>
    <property type="match status" value="1"/>
</dbReference>
<feature type="region of interest" description="Disordered" evidence="9">
    <location>
        <begin position="385"/>
        <end position="514"/>
    </location>
</feature>
<reference evidence="11 12" key="1">
    <citation type="journal article" date="2018" name="Mol. Biol. Evol.">
        <title>Broad Genomic Sampling Reveals a Smut Pathogenic Ancestry of the Fungal Clade Ustilaginomycotina.</title>
        <authorList>
            <person name="Kijpornyongpan T."/>
            <person name="Mondo S.J."/>
            <person name="Barry K."/>
            <person name="Sandor L."/>
            <person name="Lee J."/>
            <person name="Lipzen A."/>
            <person name="Pangilinan J."/>
            <person name="LaButti K."/>
            <person name="Hainaut M."/>
            <person name="Henrissat B."/>
            <person name="Grigoriev I.V."/>
            <person name="Spatafora J.W."/>
            <person name="Aime M.C."/>
        </authorList>
    </citation>
    <scope>NUCLEOTIDE SEQUENCE [LARGE SCALE GENOMIC DNA]</scope>
    <source>
        <strain evidence="11 12">MCA 4186</strain>
    </source>
</reference>
<feature type="region of interest" description="Disordered" evidence="9">
    <location>
        <begin position="816"/>
        <end position="929"/>
    </location>
</feature>
<dbReference type="InterPro" id="IPR036390">
    <property type="entry name" value="WH_DNA-bd_sf"/>
</dbReference>
<feature type="compositionally biased region" description="Low complexity" evidence="9">
    <location>
        <begin position="844"/>
        <end position="888"/>
    </location>
</feature>
<feature type="compositionally biased region" description="Low complexity" evidence="9">
    <location>
        <begin position="667"/>
        <end position="678"/>
    </location>
</feature>
<evidence type="ECO:0000256" key="6">
    <source>
        <dbReference type="ARBA" id="ARBA00023242"/>
    </source>
</evidence>
<proteinExistence type="inferred from homology"/>
<dbReference type="GeneID" id="37273428"/>
<dbReference type="InterPro" id="IPR000232">
    <property type="entry name" value="HSF_DNA-bd"/>
</dbReference>
<dbReference type="Gene3D" id="1.10.10.10">
    <property type="entry name" value="Winged helix-like DNA-binding domain superfamily/Winged helix DNA-binding domain"/>
    <property type="match status" value="1"/>
</dbReference>
<feature type="compositionally biased region" description="Polar residues" evidence="9">
    <location>
        <begin position="821"/>
        <end position="843"/>
    </location>
</feature>
<sequence length="929" mass="95188">MSGGFGGPGGSSASSRAAAPFPASPTLAPAASASAPDAELGSLAMLPYTSGGEPSAGSPFSLAAYGLGLDPFSGDPDDVYAPGPSAFVSGSQISSAAPPPAAAWPPQPLKDETMLAPPAPQPQANGPQAQKASGSGSSSAPAEEKKAPQAVQQSAAGVPLARNNPFLNKLRSMVDDPNTDELIKWAPHGESFLVPNHVRFGDEVLPRFFKHNRFSSFVRQLNMYGFHKVPHLQQGALKHDSPQEAELWEFKNEHFQRDRPELLMLMARKKGNKHEDKEGSAAPEGKAGKGKEKDDGSLNPINGALMRNQPHDEAGALQLASVWQAIQSIQGAQAGINDNLRHLHTANAELRREAIEQRQRSKKQQDTINKMLRFLAGVFGAQDGSAPGAGLEQTRAQSPGGRGASSQGSPRRFTRPMRQGGRLLIGDGSSPGDKHETLDILELPSDDEEGARADEAAGRFTEAHSTSPQSASSPFASSRFVHLNNSPPQRDAELPDVVSEATATPGGGRRISQQAGRNILDALASGQGGDWLAGLFGESPGGAAAGSATNASQPATPGGGFKLDQNTLATLQSVLGSAAAQGGGSGSSSAPQYDANWDATQPQNYFANNAADEEEQRFSMPVEDTAASPWSSLAGQASANGPYPASAASPLRRAASSTALVQSPGPSSRTLPSSNSSAGGSGGDGNTLSPAAQAQLALTLVRASQSLQGASGDAATVQNAINALVEGLRLDPQSTANALAQQQQQQQQSTPTPARSDQTTPTAQTYQGYDSAAPYEPTDVDMDTLFNELLTASGSGATPGPEPELDVTQQGARIAPESVGASPTNSGKASSANSTGNSPVIPQSGTASSAASSRGVSPAVAAAGAAAAKAGGAVVAGGTPDAATPPTTTRKKRAPPPEFEGVLGKDIERANEKARKAPRRASVKTAGEA</sequence>
<dbReference type="Pfam" id="PF00447">
    <property type="entry name" value="HSF_DNA-bind"/>
    <property type="match status" value="1"/>
</dbReference>
<evidence type="ECO:0000259" key="10">
    <source>
        <dbReference type="SMART" id="SM00415"/>
    </source>
</evidence>